<evidence type="ECO:0000313" key="2">
    <source>
        <dbReference type="Proteomes" id="UP001597440"/>
    </source>
</evidence>
<dbReference type="RefSeq" id="WP_210354574.1">
    <property type="nucleotide sequence ID" value="NZ_JAEQMU010000002.1"/>
</dbReference>
<accession>A0ABW5L8C4</accession>
<gene>
    <name evidence="1" type="ORF">ACFSQW_21840</name>
</gene>
<name>A0ABW5L8C4_9SPHI</name>
<reference evidence="2" key="1">
    <citation type="journal article" date="2019" name="Int. J. Syst. Evol. Microbiol.">
        <title>The Global Catalogue of Microorganisms (GCM) 10K type strain sequencing project: providing services to taxonomists for standard genome sequencing and annotation.</title>
        <authorList>
            <consortium name="The Broad Institute Genomics Platform"/>
            <consortium name="The Broad Institute Genome Sequencing Center for Infectious Disease"/>
            <person name="Wu L."/>
            <person name="Ma J."/>
        </authorList>
    </citation>
    <scope>NUCLEOTIDE SEQUENCE [LARGE SCALE GENOMIC DNA]</scope>
    <source>
        <strain evidence="2">KCTC 52298</strain>
    </source>
</reference>
<evidence type="ECO:0000313" key="1">
    <source>
        <dbReference type="EMBL" id="MFD2557048.1"/>
    </source>
</evidence>
<comment type="caution">
    <text evidence="1">The sequence shown here is derived from an EMBL/GenBank/DDBJ whole genome shotgun (WGS) entry which is preliminary data.</text>
</comment>
<dbReference type="Pfam" id="PF14907">
    <property type="entry name" value="NTP_transf_5"/>
    <property type="match status" value="1"/>
</dbReference>
<sequence length="367" mass="43043">MIDKERIYTVFFNLLRSGLWSKPIEAVEQLPLSPVEWKQIYDMAVAQTVEGLVFDAVERLDELHLPPTDIWMKWLVRVTKIEQHNKLMNQCLAEQILFFNNLEISPVLLKGQGVARHYEAPLRRSAGDIDWYFSTKEDYEKVNSWVTQKEVPVQYMPGRSMCYSYKGLEIDHHTNLIDLHNPFVKPFLNEFVRAEREHDRFIKVEGVACRVLSPVLNSVQVVSHVLKHLLSFGLGLRQLCDVARLYYVHFKDIQGHGLDKIYRRLGIGRWVVLLHDLLVRYLGLERRWLPYQADRAVHADWVMEDILRVGNFGFFDERYPEGQEVATGGRKNSFLRVGKNLLKYGRYAPMESVFFPLVQTYTRVFIK</sequence>
<dbReference type="InterPro" id="IPR039498">
    <property type="entry name" value="NTP_transf_5"/>
</dbReference>
<organism evidence="1 2">
    <name type="scientific">Sphingobacterium tabacisoli</name>
    <dbReference type="NCBI Taxonomy" id="2044855"/>
    <lineage>
        <taxon>Bacteria</taxon>
        <taxon>Pseudomonadati</taxon>
        <taxon>Bacteroidota</taxon>
        <taxon>Sphingobacteriia</taxon>
        <taxon>Sphingobacteriales</taxon>
        <taxon>Sphingobacteriaceae</taxon>
        <taxon>Sphingobacterium</taxon>
    </lineage>
</organism>
<protein>
    <submittedName>
        <fullName evidence="1">Nucleotidyltransferase family protein</fullName>
    </submittedName>
</protein>
<proteinExistence type="predicted"/>
<dbReference type="Proteomes" id="UP001597440">
    <property type="component" value="Unassembled WGS sequence"/>
</dbReference>
<dbReference type="EMBL" id="JBHULD010000025">
    <property type="protein sequence ID" value="MFD2557048.1"/>
    <property type="molecule type" value="Genomic_DNA"/>
</dbReference>
<keyword evidence="2" id="KW-1185">Reference proteome</keyword>